<name>A0A1F7XTL3_9BACT</name>
<protein>
    <recommendedName>
        <fullName evidence="3">Helicase C-terminal domain-containing protein</fullName>
    </recommendedName>
</protein>
<dbReference type="Pfam" id="PF00271">
    <property type="entry name" value="Helicase_C"/>
    <property type="match status" value="1"/>
</dbReference>
<dbReference type="InterPro" id="IPR001650">
    <property type="entry name" value="Helicase_C-like"/>
</dbReference>
<reference evidence="4 5" key="1">
    <citation type="journal article" date="2016" name="Nat. Commun.">
        <title>Thousands of microbial genomes shed light on interconnected biogeochemical processes in an aquifer system.</title>
        <authorList>
            <person name="Anantharaman K."/>
            <person name="Brown C.T."/>
            <person name="Hug L.A."/>
            <person name="Sharon I."/>
            <person name="Castelle C.J."/>
            <person name="Probst A.J."/>
            <person name="Thomas B.C."/>
            <person name="Singh A."/>
            <person name="Wilkins M.J."/>
            <person name="Karaoz U."/>
            <person name="Brodie E.L."/>
            <person name="Williams K.H."/>
            <person name="Hubbard S.S."/>
            <person name="Banfield J.F."/>
        </authorList>
    </citation>
    <scope>NUCLEOTIDE SEQUENCE [LARGE SCALE GENOMIC DNA]</scope>
</reference>
<evidence type="ECO:0000256" key="1">
    <source>
        <dbReference type="ARBA" id="ARBA00022801"/>
    </source>
</evidence>
<feature type="coiled-coil region" evidence="2">
    <location>
        <begin position="403"/>
        <end position="493"/>
    </location>
</feature>
<evidence type="ECO:0000256" key="2">
    <source>
        <dbReference type="SAM" id="Coils"/>
    </source>
</evidence>
<sequence>MEKLLSNEGYNLILFNGSNAGQKAREIYEEWASLYPEQAKKSSKSINLRKALVWKFKNIDKALLITTEAGAEGLNLQFANIVINFDLPWNPQRIEQRIGRCHRYGQKLDVMVINFLNKRNYADQRVYELLKEKIKLFGNLFNFTDKVLGTEELTDDGYEVREIALGGLGSGIDFERKVLDIYRKCRTEKEIENGFKQLQLELTDVIEEKVEDAQRKVIQHFDEEVQQKLALRKEQMLIALSKYEADIKKYVLSHFGDNAKCLSDSVISINNQKYILGRTEIKDGNGDRLPRIHTNLDIISKALNNDRQYSGTWEIEFCHPKDKQRKIFDEYVGKKGQLVVDLITCKRKTINNQDEVFEKIVTNAVVYDNGGWKLIHDQRANKLFDLDIIKEDSKEVSLDNRLLNQAKSDIDDKKQEISIENESYIDRELEAIDTFMTESLLRHKQNIEEKEKDIKELDRQLIHGGKTMGFYERQQIRDQIDKKQQDLLKVQKKYFQVQSAQFAEKERKVSDLKGKLKMSFVTTRLAEVQFNIVS</sequence>
<keyword evidence="1" id="KW-0378">Hydrolase</keyword>
<dbReference type="PANTHER" id="PTHR10799">
    <property type="entry name" value="SNF2/RAD54 HELICASE FAMILY"/>
    <property type="match status" value="1"/>
</dbReference>
<keyword evidence="2" id="KW-0175">Coiled coil</keyword>
<dbReference type="Proteomes" id="UP000178446">
    <property type="component" value="Unassembled WGS sequence"/>
</dbReference>
<accession>A0A1F7XTL3</accession>
<dbReference type="SMART" id="SM00490">
    <property type="entry name" value="HELICc"/>
    <property type="match status" value="1"/>
</dbReference>
<proteinExistence type="predicted"/>
<evidence type="ECO:0000259" key="3">
    <source>
        <dbReference type="PROSITE" id="PS51194"/>
    </source>
</evidence>
<dbReference type="CDD" id="cd18793">
    <property type="entry name" value="SF2_C_SNF"/>
    <property type="match status" value="1"/>
</dbReference>
<dbReference type="AlphaFoldDB" id="A0A1F7XTL3"/>
<feature type="domain" description="Helicase C-terminal" evidence="3">
    <location>
        <begin position="1"/>
        <end position="154"/>
    </location>
</feature>
<dbReference type="GO" id="GO:0016787">
    <property type="term" value="F:hydrolase activity"/>
    <property type="evidence" value="ECO:0007669"/>
    <property type="project" value="UniProtKB-KW"/>
</dbReference>
<organism evidence="4 5">
    <name type="scientific">Candidatus Woesebacteria bacterium RIFCSPHIGHO2_01_FULL_37_10</name>
    <dbReference type="NCBI Taxonomy" id="1802489"/>
    <lineage>
        <taxon>Bacteria</taxon>
        <taxon>Candidatus Woeseibacteriota</taxon>
    </lineage>
</organism>
<dbReference type="InterPro" id="IPR027417">
    <property type="entry name" value="P-loop_NTPase"/>
</dbReference>
<dbReference type="InterPro" id="IPR049730">
    <property type="entry name" value="SNF2/RAD54-like_C"/>
</dbReference>
<dbReference type="PROSITE" id="PS51194">
    <property type="entry name" value="HELICASE_CTER"/>
    <property type="match status" value="1"/>
</dbReference>
<dbReference type="SUPFAM" id="SSF52540">
    <property type="entry name" value="P-loop containing nucleoside triphosphate hydrolases"/>
    <property type="match status" value="1"/>
</dbReference>
<comment type="caution">
    <text evidence="4">The sequence shown here is derived from an EMBL/GenBank/DDBJ whole genome shotgun (WGS) entry which is preliminary data.</text>
</comment>
<gene>
    <name evidence="4" type="ORF">A2685_02500</name>
</gene>
<dbReference type="Gene3D" id="3.40.50.300">
    <property type="entry name" value="P-loop containing nucleotide triphosphate hydrolases"/>
    <property type="match status" value="1"/>
</dbReference>
<evidence type="ECO:0000313" key="5">
    <source>
        <dbReference type="Proteomes" id="UP000178446"/>
    </source>
</evidence>
<evidence type="ECO:0000313" key="4">
    <source>
        <dbReference type="EMBL" id="OGM18049.1"/>
    </source>
</evidence>
<dbReference type="EMBL" id="MGGB01000059">
    <property type="protein sequence ID" value="OGM18049.1"/>
    <property type="molecule type" value="Genomic_DNA"/>
</dbReference>